<protein>
    <recommendedName>
        <fullName evidence="6">DNA2/NAM7 helicase-like C-terminal domain-containing protein</fullName>
    </recommendedName>
</protein>
<evidence type="ECO:0000313" key="9">
    <source>
        <dbReference type="Proteomes" id="UP000011715"/>
    </source>
</evidence>
<keyword evidence="1" id="KW-0547">Nucleotide-binding</keyword>
<dbReference type="AlphaFoldDB" id="A0A0C4DRH8"/>
<dbReference type="Gene3D" id="3.40.50.300">
    <property type="entry name" value="P-loop containing nucleotide triphosphate hydrolases"/>
    <property type="match status" value="2"/>
</dbReference>
<evidence type="ECO:0000256" key="5">
    <source>
        <dbReference type="SAM" id="MobiDB-lite"/>
    </source>
</evidence>
<evidence type="ECO:0000256" key="2">
    <source>
        <dbReference type="ARBA" id="ARBA00022801"/>
    </source>
</evidence>
<dbReference type="EMBL" id="GL876967">
    <property type="protein sequence ID" value="KLU83426.1"/>
    <property type="molecule type" value="Genomic_DNA"/>
</dbReference>
<feature type="compositionally biased region" description="Basic residues" evidence="5">
    <location>
        <begin position="1106"/>
        <end position="1119"/>
    </location>
</feature>
<dbReference type="VEuPathDB" id="FungiDB:MAPG_02486"/>
<evidence type="ECO:0000313" key="7">
    <source>
        <dbReference type="EMBL" id="KLU83426.1"/>
    </source>
</evidence>
<evidence type="ECO:0000256" key="1">
    <source>
        <dbReference type="ARBA" id="ARBA00022741"/>
    </source>
</evidence>
<evidence type="ECO:0000256" key="3">
    <source>
        <dbReference type="ARBA" id="ARBA00022806"/>
    </source>
</evidence>
<dbReference type="Proteomes" id="UP000011715">
    <property type="component" value="Unassembled WGS sequence"/>
</dbReference>
<dbReference type="eggNOG" id="KOG1803">
    <property type="taxonomic scope" value="Eukaryota"/>
</dbReference>
<reference evidence="9" key="2">
    <citation type="submission" date="2010-05" db="EMBL/GenBank/DDBJ databases">
        <title>The genome sequence of Magnaporthe poae strain ATCC 64411.</title>
        <authorList>
            <person name="Ma L.-J."/>
            <person name="Dead R."/>
            <person name="Young S."/>
            <person name="Zeng Q."/>
            <person name="Koehrsen M."/>
            <person name="Alvarado L."/>
            <person name="Berlin A."/>
            <person name="Chapman S.B."/>
            <person name="Chen Z."/>
            <person name="Freedman E."/>
            <person name="Gellesch M."/>
            <person name="Goldberg J."/>
            <person name="Griggs A."/>
            <person name="Gujja S."/>
            <person name="Heilman E.R."/>
            <person name="Heiman D."/>
            <person name="Hepburn T."/>
            <person name="Howarth C."/>
            <person name="Jen D."/>
            <person name="Larson L."/>
            <person name="Mehta T."/>
            <person name="Neiman D."/>
            <person name="Pearson M."/>
            <person name="Roberts A."/>
            <person name="Saif S."/>
            <person name="Shea T."/>
            <person name="Shenoy N."/>
            <person name="Sisk P."/>
            <person name="Stolte C."/>
            <person name="Sykes S."/>
            <person name="Walk T."/>
            <person name="White J."/>
            <person name="Yandava C."/>
            <person name="Haas B."/>
            <person name="Nusbaum C."/>
            <person name="Birren B."/>
        </authorList>
    </citation>
    <scope>NUCLEOTIDE SEQUENCE [LARGE SCALE GENOMIC DNA]</scope>
    <source>
        <strain evidence="9">ATCC 64411 / 73-15</strain>
    </source>
</reference>
<dbReference type="EnsemblFungi" id="MAPG_02486T0">
    <property type="protein sequence ID" value="MAPG_02486T0"/>
    <property type="gene ID" value="MAPG_02486"/>
</dbReference>
<evidence type="ECO:0000259" key="6">
    <source>
        <dbReference type="Pfam" id="PF13087"/>
    </source>
</evidence>
<dbReference type="EMBL" id="ADBL01000621">
    <property type="status" value="NOT_ANNOTATED_CDS"/>
    <property type="molecule type" value="Genomic_DNA"/>
</dbReference>
<evidence type="ECO:0000256" key="4">
    <source>
        <dbReference type="ARBA" id="ARBA00022840"/>
    </source>
</evidence>
<name>A0A0C4DRH8_MAGP6</name>
<dbReference type="PANTHER" id="PTHR43788">
    <property type="entry name" value="DNA2/NAM7 HELICASE FAMILY MEMBER"/>
    <property type="match status" value="1"/>
</dbReference>
<dbReference type="InterPro" id="IPR041679">
    <property type="entry name" value="DNA2/NAM7-like_C"/>
</dbReference>
<keyword evidence="2" id="KW-0378">Hydrolase</keyword>
<keyword evidence="3" id="KW-0347">Helicase</keyword>
<dbReference type="SUPFAM" id="SSF52540">
    <property type="entry name" value="P-loop containing nucleoside triphosphate hydrolases"/>
    <property type="match status" value="1"/>
</dbReference>
<feature type="region of interest" description="Disordered" evidence="5">
    <location>
        <begin position="1086"/>
        <end position="1171"/>
    </location>
</feature>
<feature type="region of interest" description="Disordered" evidence="5">
    <location>
        <begin position="1"/>
        <end position="21"/>
    </location>
</feature>
<feature type="compositionally biased region" description="Acidic residues" evidence="5">
    <location>
        <begin position="1149"/>
        <end position="1171"/>
    </location>
</feature>
<dbReference type="GO" id="GO:0005524">
    <property type="term" value="F:ATP binding"/>
    <property type="evidence" value="ECO:0007669"/>
    <property type="project" value="UniProtKB-KW"/>
</dbReference>
<dbReference type="OrthoDB" id="6513042at2759"/>
<organism evidence="8 9">
    <name type="scientific">Magnaporthiopsis poae (strain ATCC 64411 / 73-15)</name>
    <name type="common">Kentucky bluegrass fungus</name>
    <name type="synonym">Magnaporthe poae</name>
    <dbReference type="NCBI Taxonomy" id="644358"/>
    <lineage>
        <taxon>Eukaryota</taxon>
        <taxon>Fungi</taxon>
        <taxon>Dikarya</taxon>
        <taxon>Ascomycota</taxon>
        <taxon>Pezizomycotina</taxon>
        <taxon>Sordariomycetes</taxon>
        <taxon>Sordariomycetidae</taxon>
        <taxon>Magnaporthales</taxon>
        <taxon>Magnaporthaceae</taxon>
        <taxon>Magnaporthiopsis</taxon>
    </lineage>
</organism>
<proteinExistence type="predicted"/>
<dbReference type="InterPro" id="IPR050534">
    <property type="entry name" value="Coronavir_polyprotein_1ab"/>
</dbReference>
<dbReference type="PANTHER" id="PTHR43788:SF8">
    <property type="entry name" value="DNA-BINDING PROTEIN SMUBP-2"/>
    <property type="match status" value="1"/>
</dbReference>
<dbReference type="InterPro" id="IPR027417">
    <property type="entry name" value="P-loop_NTPase"/>
</dbReference>
<dbReference type="GO" id="GO:0016787">
    <property type="term" value="F:hydrolase activity"/>
    <property type="evidence" value="ECO:0007669"/>
    <property type="project" value="UniProtKB-KW"/>
</dbReference>
<gene>
    <name evidence="7" type="ORF">MAPG_02486</name>
</gene>
<feature type="domain" description="DNA2/NAM7 helicase-like C-terminal" evidence="6">
    <location>
        <begin position="788"/>
        <end position="982"/>
    </location>
</feature>
<accession>A0A0C4DRH8</accession>
<dbReference type="Pfam" id="PF13087">
    <property type="entry name" value="AAA_12"/>
    <property type="match status" value="1"/>
</dbReference>
<keyword evidence="4" id="KW-0067">ATP-binding</keyword>
<reference evidence="8" key="4">
    <citation type="journal article" date="2015" name="G3 (Bethesda)">
        <title>Genome sequences of three phytopathogenic species of the Magnaporthaceae family of fungi.</title>
        <authorList>
            <person name="Okagaki L.H."/>
            <person name="Nunes C.C."/>
            <person name="Sailsbery J."/>
            <person name="Clay B."/>
            <person name="Brown D."/>
            <person name="John T."/>
            <person name="Oh Y."/>
            <person name="Young N."/>
            <person name="Fitzgerald M."/>
            <person name="Haas B.J."/>
            <person name="Zeng Q."/>
            <person name="Young S."/>
            <person name="Adiconis X."/>
            <person name="Fan L."/>
            <person name="Levin J.Z."/>
            <person name="Mitchell T.K."/>
            <person name="Okubara P.A."/>
            <person name="Farman M.L."/>
            <person name="Kohn L.M."/>
            <person name="Birren B."/>
            <person name="Ma L.-J."/>
            <person name="Dean R.A."/>
        </authorList>
    </citation>
    <scope>NUCLEOTIDE SEQUENCE</scope>
    <source>
        <strain evidence="8">ATCC 64411 / 73-15</strain>
    </source>
</reference>
<sequence length="1191" mass="131864">MSSQELVQVHPKGRNDGRKNDKLAKYKRNKPKDVALMAADQKVICCNANGLATLTKAMLMWKGYIPDTTSALGICLLFPRSGQASASVANEGAGFGHVTEATSRPTGDGDNWAVETAHSINYRVTLWLPRDGVHLVYSPSCSETKRLFGRRRHCQVEIRLKDGADVVVEGSGMPFRNVEDAEVESWVNDYKPIAHGYTLADILAFRVFHLVFPGDVAHAEQWSSFADLPTPFKYGYGDQHFWDVDRYLAQKETIRGHRFRPVFSHNSMNDLATVLTQAAIQDVLWIDIKAKKIETLYMSAYSVPVGQRGDSFYAIVSLPPRFERMYMLAFRRLSSNDAAIHLSFFKDSDSKTATAMWHASLARHPDRIPDLADHTIEDEELVLLLPGAFPSPALRADDDPVKVADTQNLHRALASGTGFIRWQRESAASNPTSGTPALSLDGHGAKLPSLPCTDLTRGIPERYLHAVMTRVVPEDHGRFLEFVSKRPLGLTLVQSAPGTGKTEIASVISALMIESVGKLFGSGPSDVAVTNFAMRFYRVTSQITDAHNRGLAPNDPERRRYKLVVRGYNFQDEASALTELLTGTEPKSRGHWALPLTPTFWLLRVLGSDQVTPCSDDESPALDIVRDKVVSSAHGSRLADFVAGLITKEEYECNAPDRKMLGRFLGFVVEHADALFTTPANIKPANNTGRQAAWSEKMVYSDWWENAMRCVAMDEAGAAHVADLYHIWGNRLLPCIMAGDIKQLTPTVRTCNEQKGTGGYINRFAFNTGMSALAFFSGMGMPTWRQRYQFRMATGMFELSKNIYPCLNIKDHESCAITELRHKIGVCWEKFLQKKFPNLKPPPPGHLSPLFLSVRGSTVYEDNKSKSKFSPDQVNAALDLLSTFVQEFRSEIGSLPENMTLLSPYQSNVEYVGKRRRNPAYAVLEGMPPSGTIDSMQGQEAGLVTVVFGTSRRSGPGFTADINRLNVAITRHMSGLMLVGDVSAAGAMISNKKGRGKGKMAEEPTDERIKAYGPDGEVVFLKSRCLRQICQELSDAGRVVTVDAPGYGEQGRQWDRGKTQEAAADKDMANMPEPNTNKFEIKAIKREPEATEPEPEAARAVASKSKAAKWKAARRKAAKRKAEEAAAGGKDSEAKKPKVVEAVAVEEPVVVEEPIEAEEPMAQEESAEDKETEIWKALEFDPEELYHNPWQ</sequence>
<dbReference type="OMA" id="NADEPEM"/>
<feature type="compositionally biased region" description="Basic and acidic residues" evidence="5">
    <location>
        <begin position="1120"/>
        <end position="1139"/>
    </location>
</feature>
<dbReference type="GO" id="GO:0043139">
    <property type="term" value="F:5'-3' DNA helicase activity"/>
    <property type="evidence" value="ECO:0007669"/>
    <property type="project" value="TreeGrafter"/>
</dbReference>
<reference evidence="8" key="5">
    <citation type="submission" date="2015-06" db="UniProtKB">
        <authorList>
            <consortium name="EnsemblFungi"/>
        </authorList>
    </citation>
    <scope>IDENTIFICATION</scope>
    <source>
        <strain evidence="8">ATCC 64411</strain>
    </source>
</reference>
<evidence type="ECO:0000313" key="8">
    <source>
        <dbReference type="EnsemblFungi" id="MAPG_02486T0"/>
    </source>
</evidence>
<reference evidence="7" key="1">
    <citation type="submission" date="2010-05" db="EMBL/GenBank/DDBJ databases">
        <title>The Genome Sequence of Magnaporthe poae strain ATCC 64411.</title>
        <authorList>
            <consortium name="The Broad Institute Genome Sequencing Platform"/>
            <consortium name="Broad Institute Genome Sequencing Center for Infectious Disease"/>
            <person name="Ma L.-J."/>
            <person name="Dead R."/>
            <person name="Young S."/>
            <person name="Zeng Q."/>
            <person name="Koehrsen M."/>
            <person name="Alvarado L."/>
            <person name="Berlin A."/>
            <person name="Chapman S.B."/>
            <person name="Chen Z."/>
            <person name="Freedman E."/>
            <person name="Gellesch M."/>
            <person name="Goldberg J."/>
            <person name="Griggs A."/>
            <person name="Gujja S."/>
            <person name="Heilman E.R."/>
            <person name="Heiman D."/>
            <person name="Hepburn T."/>
            <person name="Howarth C."/>
            <person name="Jen D."/>
            <person name="Larson L."/>
            <person name="Mehta T."/>
            <person name="Neiman D."/>
            <person name="Pearson M."/>
            <person name="Roberts A."/>
            <person name="Saif S."/>
            <person name="Shea T."/>
            <person name="Shenoy N."/>
            <person name="Sisk P."/>
            <person name="Stolte C."/>
            <person name="Sykes S."/>
            <person name="Walk T."/>
            <person name="White J."/>
            <person name="Yandava C."/>
            <person name="Haas B."/>
            <person name="Nusbaum C."/>
            <person name="Birren B."/>
        </authorList>
    </citation>
    <scope>NUCLEOTIDE SEQUENCE</scope>
    <source>
        <strain evidence="7">ATCC 64411</strain>
    </source>
</reference>
<keyword evidence="9" id="KW-1185">Reference proteome</keyword>
<reference evidence="7" key="3">
    <citation type="submission" date="2011-03" db="EMBL/GenBank/DDBJ databases">
        <title>Annotation of Magnaporthe poae ATCC 64411.</title>
        <authorList>
            <person name="Ma L.-J."/>
            <person name="Dead R."/>
            <person name="Young S.K."/>
            <person name="Zeng Q."/>
            <person name="Gargeya S."/>
            <person name="Fitzgerald M."/>
            <person name="Haas B."/>
            <person name="Abouelleil A."/>
            <person name="Alvarado L."/>
            <person name="Arachchi H.M."/>
            <person name="Berlin A."/>
            <person name="Brown A."/>
            <person name="Chapman S.B."/>
            <person name="Chen Z."/>
            <person name="Dunbar C."/>
            <person name="Freedman E."/>
            <person name="Gearin G."/>
            <person name="Gellesch M."/>
            <person name="Goldberg J."/>
            <person name="Griggs A."/>
            <person name="Gujja S."/>
            <person name="Heiman D."/>
            <person name="Howarth C."/>
            <person name="Larson L."/>
            <person name="Lui A."/>
            <person name="MacDonald P.J.P."/>
            <person name="Mehta T."/>
            <person name="Montmayeur A."/>
            <person name="Murphy C."/>
            <person name="Neiman D."/>
            <person name="Pearson M."/>
            <person name="Priest M."/>
            <person name="Roberts A."/>
            <person name="Saif S."/>
            <person name="Shea T."/>
            <person name="Shenoy N."/>
            <person name="Sisk P."/>
            <person name="Stolte C."/>
            <person name="Sykes S."/>
            <person name="Yandava C."/>
            <person name="Wortman J."/>
            <person name="Nusbaum C."/>
            <person name="Birren B."/>
        </authorList>
    </citation>
    <scope>NUCLEOTIDE SEQUENCE</scope>
    <source>
        <strain evidence="7">ATCC 64411</strain>
    </source>
</reference>